<evidence type="ECO:0000313" key="2">
    <source>
        <dbReference type="EMBL" id="KZT07687.1"/>
    </source>
</evidence>
<organism evidence="2 3">
    <name type="scientific">Laetiporus sulphureus 93-53</name>
    <dbReference type="NCBI Taxonomy" id="1314785"/>
    <lineage>
        <taxon>Eukaryota</taxon>
        <taxon>Fungi</taxon>
        <taxon>Dikarya</taxon>
        <taxon>Basidiomycota</taxon>
        <taxon>Agaricomycotina</taxon>
        <taxon>Agaricomycetes</taxon>
        <taxon>Polyporales</taxon>
        <taxon>Laetiporus</taxon>
    </lineage>
</organism>
<dbReference type="EMBL" id="KV427618">
    <property type="protein sequence ID" value="KZT07687.1"/>
    <property type="molecule type" value="Genomic_DNA"/>
</dbReference>
<feature type="region of interest" description="Disordered" evidence="1">
    <location>
        <begin position="39"/>
        <end position="68"/>
    </location>
</feature>
<dbReference type="InParanoid" id="A0A165ESV2"/>
<evidence type="ECO:0000313" key="3">
    <source>
        <dbReference type="Proteomes" id="UP000076871"/>
    </source>
</evidence>
<proteinExistence type="predicted"/>
<dbReference type="GeneID" id="63825697"/>
<dbReference type="OrthoDB" id="9970124at2759"/>
<sequence length="68" mass="7721">MLPQPFYTIATFLFAKKQVASWNSLIARAFRTMSINNVKSNAHPDAPVHKGEHSNNPHPPPKYHLRAQ</sequence>
<gene>
    <name evidence="2" type="ORF">LAESUDRAFT_724673</name>
</gene>
<accession>A0A165ESV2</accession>
<evidence type="ECO:0000256" key="1">
    <source>
        <dbReference type="SAM" id="MobiDB-lite"/>
    </source>
</evidence>
<feature type="compositionally biased region" description="Basic and acidic residues" evidence="1">
    <location>
        <begin position="46"/>
        <end position="55"/>
    </location>
</feature>
<dbReference type="RefSeq" id="XP_040765427.1">
    <property type="nucleotide sequence ID" value="XM_040908668.1"/>
</dbReference>
<name>A0A165ESV2_9APHY</name>
<protein>
    <submittedName>
        <fullName evidence="2">Uncharacterized protein</fullName>
    </submittedName>
</protein>
<dbReference type="Proteomes" id="UP000076871">
    <property type="component" value="Unassembled WGS sequence"/>
</dbReference>
<keyword evidence="3" id="KW-1185">Reference proteome</keyword>
<reference evidence="2 3" key="1">
    <citation type="journal article" date="2016" name="Mol. Biol. Evol.">
        <title>Comparative Genomics of Early-Diverging Mushroom-Forming Fungi Provides Insights into the Origins of Lignocellulose Decay Capabilities.</title>
        <authorList>
            <person name="Nagy L.G."/>
            <person name="Riley R."/>
            <person name="Tritt A."/>
            <person name="Adam C."/>
            <person name="Daum C."/>
            <person name="Floudas D."/>
            <person name="Sun H."/>
            <person name="Yadav J.S."/>
            <person name="Pangilinan J."/>
            <person name="Larsson K.H."/>
            <person name="Matsuura K."/>
            <person name="Barry K."/>
            <person name="Labutti K."/>
            <person name="Kuo R."/>
            <person name="Ohm R.A."/>
            <person name="Bhattacharya S.S."/>
            <person name="Shirouzu T."/>
            <person name="Yoshinaga Y."/>
            <person name="Martin F.M."/>
            <person name="Grigoriev I.V."/>
            <person name="Hibbett D.S."/>
        </authorList>
    </citation>
    <scope>NUCLEOTIDE SEQUENCE [LARGE SCALE GENOMIC DNA]</scope>
    <source>
        <strain evidence="2 3">93-53</strain>
    </source>
</reference>
<dbReference type="AlphaFoldDB" id="A0A165ESV2"/>